<protein>
    <submittedName>
        <fullName evidence="2">Uncharacterized protein</fullName>
    </submittedName>
</protein>
<keyword evidence="3" id="KW-1185">Reference proteome</keyword>
<evidence type="ECO:0000313" key="3">
    <source>
        <dbReference type="Proteomes" id="UP000315440"/>
    </source>
</evidence>
<feature type="region of interest" description="Disordered" evidence="1">
    <location>
        <begin position="353"/>
        <end position="372"/>
    </location>
</feature>
<dbReference type="Proteomes" id="UP000315440">
    <property type="component" value="Unassembled WGS sequence"/>
</dbReference>
<comment type="caution">
    <text evidence="2">The sequence shown here is derived from an EMBL/GenBank/DDBJ whole genome shotgun (WGS) entry which is preliminary data.</text>
</comment>
<sequence>MTLVELLVVAVIVTILISSAIPVLSPAGDDRLLREGSREVNAYLSAAQSRAIQTGRPQGVMLKRLSVDTLNGEDNGVCIELLTVEAPPPYAGFTSGSLCRVARRIHPTAPYLLQFVQHGVVETDDRLPRNLDHASVPPRFLRPGDEVTVFGAHYRLLAGDGSGTVGIDTTTVRTGEAAANGYFSQPAGSTRSYAAELIEDGPALAINYDADGNEFQSVEALIASGVAPTSPYWTAGAPYKIHRQPTASPAPPLQLPTGAAIDLQASGFATSDKLYTPGHAWDDAEQEYRLATTSPMIMFAPDGSVDRIYYSRQPRGALVNPNAVGYPGAPIVSESVRENIALLIGLRDAIPAPPTELRSSTDTPKESRNDPVLLSADRFEDANLTDLPAPDYERFTRQYNWLNLDSRWVVIGGRTGTIRTVENAFVPPTFTGDFDSQIIQAQSLVREAASSGGRG</sequence>
<dbReference type="EMBL" id="SJPQ01000002">
    <property type="protein sequence ID" value="TWT88982.1"/>
    <property type="molecule type" value="Genomic_DNA"/>
</dbReference>
<proteinExistence type="predicted"/>
<dbReference type="AlphaFoldDB" id="A0A5C5ZNB6"/>
<dbReference type="InterPro" id="IPR045584">
    <property type="entry name" value="Pilin-like"/>
</dbReference>
<evidence type="ECO:0000313" key="2">
    <source>
        <dbReference type="EMBL" id="TWT88982.1"/>
    </source>
</evidence>
<organism evidence="2 3">
    <name type="scientific">Pseudobythopirellula maris</name>
    <dbReference type="NCBI Taxonomy" id="2527991"/>
    <lineage>
        <taxon>Bacteria</taxon>
        <taxon>Pseudomonadati</taxon>
        <taxon>Planctomycetota</taxon>
        <taxon>Planctomycetia</taxon>
        <taxon>Pirellulales</taxon>
        <taxon>Lacipirellulaceae</taxon>
        <taxon>Pseudobythopirellula</taxon>
    </lineage>
</organism>
<dbReference type="SUPFAM" id="SSF54523">
    <property type="entry name" value="Pili subunits"/>
    <property type="match status" value="1"/>
</dbReference>
<accession>A0A5C5ZNB6</accession>
<name>A0A5C5ZNB6_9BACT</name>
<gene>
    <name evidence="2" type="ORF">Mal64_24730</name>
</gene>
<evidence type="ECO:0000256" key="1">
    <source>
        <dbReference type="SAM" id="MobiDB-lite"/>
    </source>
</evidence>
<reference evidence="2 3" key="1">
    <citation type="submission" date="2019-02" db="EMBL/GenBank/DDBJ databases">
        <title>Deep-cultivation of Planctomycetes and their phenomic and genomic characterization uncovers novel biology.</title>
        <authorList>
            <person name="Wiegand S."/>
            <person name="Jogler M."/>
            <person name="Boedeker C."/>
            <person name="Pinto D."/>
            <person name="Vollmers J."/>
            <person name="Rivas-Marin E."/>
            <person name="Kohn T."/>
            <person name="Peeters S.H."/>
            <person name="Heuer A."/>
            <person name="Rast P."/>
            <person name="Oberbeckmann S."/>
            <person name="Bunk B."/>
            <person name="Jeske O."/>
            <person name="Meyerdierks A."/>
            <person name="Storesund J.E."/>
            <person name="Kallscheuer N."/>
            <person name="Luecker S."/>
            <person name="Lage O.M."/>
            <person name="Pohl T."/>
            <person name="Merkel B.J."/>
            <person name="Hornburger P."/>
            <person name="Mueller R.-W."/>
            <person name="Bruemmer F."/>
            <person name="Labrenz M."/>
            <person name="Spormann A.M."/>
            <person name="Op Den Camp H."/>
            <person name="Overmann J."/>
            <person name="Amann R."/>
            <person name="Jetten M.S.M."/>
            <person name="Mascher T."/>
            <person name="Medema M.H."/>
            <person name="Devos D.P."/>
            <person name="Kaster A.-K."/>
            <person name="Ovreas L."/>
            <person name="Rohde M."/>
            <person name="Galperin M.Y."/>
            <person name="Jogler C."/>
        </authorList>
    </citation>
    <scope>NUCLEOTIDE SEQUENCE [LARGE SCALE GENOMIC DNA]</scope>
    <source>
        <strain evidence="2 3">Mal64</strain>
    </source>
</reference>